<organism evidence="7">
    <name type="scientific">marine metagenome</name>
    <dbReference type="NCBI Taxonomy" id="408172"/>
    <lineage>
        <taxon>unclassified sequences</taxon>
        <taxon>metagenomes</taxon>
        <taxon>ecological metagenomes</taxon>
    </lineage>
</organism>
<dbReference type="GO" id="GO:0005737">
    <property type="term" value="C:cytoplasm"/>
    <property type="evidence" value="ECO:0007669"/>
    <property type="project" value="TreeGrafter"/>
</dbReference>
<sequence>MHIEAKLLSGALGAEIKGIDLTDTSDENFKKINTLLLEHKVIFFRDQPLTSKQHIALAEKFGPLEMHAYVKGLKDHPEIVRIIKAEDEKNQWGENWHSDVSYNFKPTKAVILKSVKIPPVGGDTCFSNMELAWETLDEKMKEKIKDKKAIHSSLGAEFFIKNYKKMEGNNKKNYDEYSNEHPIVRTHPETGKKILFVNWTYTKEIIGMDKDESDEILKQIFDHQARLDLTCRFTWTENAVVIWDNRSVIHYAIADFYPGKGLGYERIMDRIAVEGDNPQ</sequence>
<keyword evidence="2" id="KW-0479">Metal-binding</keyword>
<gene>
    <name evidence="7" type="ORF">METZ01_LOCUS177872</name>
</gene>
<evidence type="ECO:0000256" key="1">
    <source>
        <dbReference type="ARBA" id="ARBA00005896"/>
    </source>
</evidence>
<dbReference type="Pfam" id="PF02668">
    <property type="entry name" value="TauD"/>
    <property type="match status" value="1"/>
</dbReference>
<proteinExistence type="inferred from homology"/>
<accession>A0A382CFP7</accession>
<evidence type="ECO:0000313" key="7">
    <source>
        <dbReference type="EMBL" id="SVB25018.1"/>
    </source>
</evidence>
<feature type="domain" description="TauD/TfdA-like" evidence="6">
    <location>
        <begin position="7"/>
        <end position="261"/>
    </location>
</feature>
<dbReference type="PANTHER" id="PTHR30468:SF1">
    <property type="entry name" value="ALPHA-KETOGLUTARATE-DEPENDENT SULFONATE DIOXYGENASE"/>
    <property type="match status" value="1"/>
</dbReference>
<evidence type="ECO:0000256" key="2">
    <source>
        <dbReference type="ARBA" id="ARBA00022723"/>
    </source>
</evidence>
<dbReference type="PANTHER" id="PTHR30468">
    <property type="entry name" value="ALPHA-KETOGLUTARATE-DEPENDENT SULFONATE DIOXYGENASE"/>
    <property type="match status" value="1"/>
</dbReference>
<dbReference type="GO" id="GO:0016706">
    <property type="term" value="F:2-oxoglutarate-dependent dioxygenase activity"/>
    <property type="evidence" value="ECO:0007669"/>
    <property type="project" value="TreeGrafter"/>
</dbReference>
<dbReference type="Gene3D" id="3.60.130.10">
    <property type="entry name" value="Clavaminate synthase-like"/>
    <property type="match status" value="1"/>
</dbReference>
<dbReference type="GO" id="GO:0046872">
    <property type="term" value="F:metal ion binding"/>
    <property type="evidence" value="ECO:0007669"/>
    <property type="project" value="UniProtKB-KW"/>
</dbReference>
<evidence type="ECO:0000256" key="4">
    <source>
        <dbReference type="ARBA" id="ARBA00023002"/>
    </source>
</evidence>
<keyword evidence="4" id="KW-0560">Oxidoreductase</keyword>
<dbReference type="EMBL" id="UINC01034334">
    <property type="protein sequence ID" value="SVB25018.1"/>
    <property type="molecule type" value="Genomic_DNA"/>
</dbReference>
<name>A0A382CFP7_9ZZZZ</name>
<evidence type="ECO:0000259" key="6">
    <source>
        <dbReference type="Pfam" id="PF02668"/>
    </source>
</evidence>
<protein>
    <recommendedName>
        <fullName evidence="6">TauD/TfdA-like domain-containing protein</fullName>
    </recommendedName>
</protein>
<reference evidence="7" key="1">
    <citation type="submission" date="2018-05" db="EMBL/GenBank/DDBJ databases">
        <authorList>
            <person name="Lanie J.A."/>
            <person name="Ng W.-L."/>
            <person name="Kazmierczak K.M."/>
            <person name="Andrzejewski T.M."/>
            <person name="Davidsen T.M."/>
            <person name="Wayne K.J."/>
            <person name="Tettelin H."/>
            <person name="Glass J.I."/>
            <person name="Rusch D."/>
            <person name="Podicherti R."/>
            <person name="Tsui H.-C.T."/>
            <person name="Winkler M.E."/>
        </authorList>
    </citation>
    <scope>NUCLEOTIDE SEQUENCE</scope>
</reference>
<dbReference type="InterPro" id="IPR042098">
    <property type="entry name" value="TauD-like_sf"/>
</dbReference>
<dbReference type="AlphaFoldDB" id="A0A382CFP7"/>
<dbReference type="InterPro" id="IPR051323">
    <property type="entry name" value="AtsK-like"/>
</dbReference>
<comment type="similarity">
    <text evidence="1">Belongs to the TfdA dioxygenase family.</text>
</comment>
<evidence type="ECO:0000256" key="3">
    <source>
        <dbReference type="ARBA" id="ARBA00022964"/>
    </source>
</evidence>
<dbReference type="SUPFAM" id="SSF51197">
    <property type="entry name" value="Clavaminate synthase-like"/>
    <property type="match status" value="1"/>
</dbReference>
<keyword evidence="5" id="KW-0408">Iron</keyword>
<dbReference type="InterPro" id="IPR003819">
    <property type="entry name" value="TauD/TfdA-like"/>
</dbReference>
<evidence type="ECO:0000256" key="5">
    <source>
        <dbReference type="ARBA" id="ARBA00023004"/>
    </source>
</evidence>
<keyword evidence="3" id="KW-0223">Dioxygenase</keyword>